<dbReference type="AlphaFoldDB" id="A0A4Y2FIJ9"/>
<dbReference type="Proteomes" id="UP000499080">
    <property type="component" value="Unassembled WGS sequence"/>
</dbReference>
<accession>A0A4Y2FIJ9</accession>
<name>A0A4Y2FIJ9_ARAVE</name>
<keyword evidence="2" id="KW-1185">Reference proteome</keyword>
<evidence type="ECO:0000313" key="1">
    <source>
        <dbReference type="EMBL" id="GBM41400.1"/>
    </source>
</evidence>
<reference evidence="1 2" key="1">
    <citation type="journal article" date="2019" name="Sci. Rep.">
        <title>Orb-weaving spider Araneus ventricosus genome elucidates the spidroin gene catalogue.</title>
        <authorList>
            <person name="Kono N."/>
            <person name="Nakamura H."/>
            <person name="Ohtoshi R."/>
            <person name="Moran D.A.P."/>
            <person name="Shinohara A."/>
            <person name="Yoshida Y."/>
            <person name="Fujiwara M."/>
            <person name="Mori M."/>
            <person name="Tomita M."/>
            <person name="Arakawa K."/>
        </authorList>
    </citation>
    <scope>NUCLEOTIDE SEQUENCE [LARGE SCALE GENOMIC DNA]</scope>
</reference>
<comment type="caution">
    <text evidence="1">The sequence shown here is derived from an EMBL/GenBank/DDBJ whole genome shotgun (WGS) entry which is preliminary data.</text>
</comment>
<sequence length="93" mass="10464">MWMSCSGFIWKELTCLGQDTCRALSPSTSVIVRTSCTGGRAVRLCYVRPNLSTSFYCNDSFRLPCMPGRGLQTCGYNTVFLSHHTKFHRTLTT</sequence>
<gene>
    <name evidence="1" type="ORF">AVEN_62692_1</name>
</gene>
<organism evidence="1 2">
    <name type="scientific">Araneus ventricosus</name>
    <name type="common">Orbweaver spider</name>
    <name type="synonym">Epeira ventricosa</name>
    <dbReference type="NCBI Taxonomy" id="182803"/>
    <lineage>
        <taxon>Eukaryota</taxon>
        <taxon>Metazoa</taxon>
        <taxon>Ecdysozoa</taxon>
        <taxon>Arthropoda</taxon>
        <taxon>Chelicerata</taxon>
        <taxon>Arachnida</taxon>
        <taxon>Araneae</taxon>
        <taxon>Araneomorphae</taxon>
        <taxon>Entelegynae</taxon>
        <taxon>Araneoidea</taxon>
        <taxon>Araneidae</taxon>
        <taxon>Araneus</taxon>
    </lineage>
</organism>
<evidence type="ECO:0000313" key="2">
    <source>
        <dbReference type="Proteomes" id="UP000499080"/>
    </source>
</evidence>
<protein>
    <submittedName>
        <fullName evidence="1">Uncharacterized protein</fullName>
    </submittedName>
</protein>
<dbReference type="EMBL" id="BGPR01000961">
    <property type="protein sequence ID" value="GBM41400.1"/>
    <property type="molecule type" value="Genomic_DNA"/>
</dbReference>
<proteinExistence type="predicted"/>